<keyword evidence="2" id="KW-1185">Reference proteome</keyword>
<sequence length="219" mass="23842">MVRERGWVVLLGAGVAAVRSDICGSWGCNELGPNVSVGGLYKISPYFGLSGTIDYVKLGAVEKNPEAPLNLAFESQVLEFSASAVVNLLDSYAGSSNYRSSRKRLIVPYIRIGLGAVYYTPTSYPANSESLDDSQTTYDPARKYPAIAAVVPVGGGLRFYINDEFSIAPELTYHVTTTDYLDNVGPMLMNGSRRDEFGVASIKLQYTPVLKNKLFSKKN</sequence>
<dbReference type="EMBL" id="VFRQ01000004">
    <property type="protein sequence ID" value="TPE44543.1"/>
    <property type="molecule type" value="Genomic_DNA"/>
</dbReference>
<comment type="caution">
    <text evidence="1">The sequence shown here is derived from an EMBL/GenBank/DDBJ whole genome shotgun (WGS) entry which is preliminary data.</text>
</comment>
<dbReference type="AlphaFoldDB" id="A0A501W3Q1"/>
<gene>
    <name evidence="1" type="ORF">FJM65_10180</name>
</gene>
<name>A0A501W3Q1_9BACT</name>
<dbReference type="OrthoDB" id="940928at2"/>
<reference evidence="1 2" key="1">
    <citation type="submission" date="2019-06" db="EMBL/GenBank/DDBJ databases">
        <title>A novel bacterium of genus Pontibacter, isolated from marine sediment.</title>
        <authorList>
            <person name="Huang H."/>
            <person name="Mo K."/>
            <person name="Hu Y."/>
        </authorList>
    </citation>
    <scope>NUCLEOTIDE SEQUENCE [LARGE SCALE GENOMIC DNA]</scope>
    <source>
        <strain evidence="1 2">HB172049</strain>
    </source>
</reference>
<dbReference type="Proteomes" id="UP000316727">
    <property type="component" value="Unassembled WGS sequence"/>
</dbReference>
<dbReference type="InterPro" id="IPR011250">
    <property type="entry name" value="OMP/PagP_B-barrel"/>
</dbReference>
<protein>
    <submittedName>
        <fullName evidence="1">Thrombospondin type 3 repeat-containing protein</fullName>
    </submittedName>
</protein>
<evidence type="ECO:0000313" key="1">
    <source>
        <dbReference type="EMBL" id="TPE44543.1"/>
    </source>
</evidence>
<organism evidence="1 2">
    <name type="scientific">Pontibacter mangrovi</name>
    <dbReference type="NCBI Taxonomy" id="2589816"/>
    <lineage>
        <taxon>Bacteria</taxon>
        <taxon>Pseudomonadati</taxon>
        <taxon>Bacteroidota</taxon>
        <taxon>Cytophagia</taxon>
        <taxon>Cytophagales</taxon>
        <taxon>Hymenobacteraceae</taxon>
        <taxon>Pontibacter</taxon>
    </lineage>
</organism>
<dbReference type="SUPFAM" id="SSF56925">
    <property type="entry name" value="OMPA-like"/>
    <property type="match status" value="1"/>
</dbReference>
<accession>A0A501W3Q1</accession>
<proteinExistence type="predicted"/>
<dbReference type="Gene3D" id="2.40.160.20">
    <property type="match status" value="1"/>
</dbReference>
<evidence type="ECO:0000313" key="2">
    <source>
        <dbReference type="Proteomes" id="UP000316727"/>
    </source>
</evidence>